<keyword evidence="2" id="KW-0472">Membrane</keyword>
<evidence type="ECO:0000313" key="4">
    <source>
        <dbReference type="Proteomes" id="UP000017842"/>
    </source>
</evidence>
<protein>
    <submittedName>
        <fullName evidence="3">Uncharacterized protein</fullName>
    </submittedName>
</protein>
<dbReference type="AlphaFoldDB" id="V5DEJ4"/>
<gene>
    <name evidence="3" type="ORF">MGMO_238c00040</name>
</gene>
<feature type="transmembrane region" description="Helical" evidence="2">
    <location>
        <begin position="68"/>
        <end position="89"/>
    </location>
</feature>
<name>V5DEJ4_9GAMM</name>
<accession>V5DEJ4</accession>
<dbReference type="Proteomes" id="UP000017842">
    <property type="component" value="Unassembled WGS sequence"/>
</dbReference>
<evidence type="ECO:0000256" key="2">
    <source>
        <dbReference type="SAM" id="Phobius"/>
    </source>
</evidence>
<feature type="region of interest" description="Disordered" evidence="1">
    <location>
        <begin position="95"/>
        <end position="115"/>
    </location>
</feature>
<dbReference type="RefSeq" id="WP_023496653.1">
    <property type="nucleotide sequence ID" value="NZ_AYLO01000183.1"/>
</dbReference>
<keyword evidence="2" id="KW-0812">Transmembrane</keyword>
<sequence length="250" mass="27298">MPDDQNKKIVEMAFWKSWGTLESNAANNVGKNEGKPKMAEPIWQDDKEYTARVAQQLAEARRKENIKLMAMLVIGFLAIYLIVFLLGLIDLKSKAPSASGGNSQQSEAQSKEETHEMIQASIEEEMIKGGFSSKEAYFSSELTKQSNDVSTDLTEFSKKIQSVTPKMNVTSLVIAGKMEQLTKDKTFNGFGIEVVGSEDGESDNVSLVSHLKGMTSSVEFFAEGGRIVAHFKDYPASYCAGTKGAAVCGP</sequence>
<comment type="caution">
    <text evidence="3">The sequence shown here is derived from an EMBL/GenBank/DDBJ whole genome shotgun (WGS) entry which is preliminary data.</text>
</comment>
<organism evidence="3 4">
    <name type="scientific">Methyloglobulus morosus KoM1</name>
    <dbReference type="NCBI Taxonomy" id="1116472"/>
    <lineage>
        <taxon>Bacteria</taxon>
        <taxon>Pseudomonadati</taxon>
        <taxon>Pseudomonadota</taxon>
        <taxon>Gammaproteobacteria</taxon>
        <taxon>Methylococcales</taxon>
        <taxon>Methylococcaceae</taxon>
        <taxon>Methyloglobulus</taxon>
    </lineage>
</organism>
<keyword evidence="2" id="KW-1133">Transmembrane helix</keyword>
<proteinExistence type="predicted"/>
<dbReference type="EMBL" id="AYLO01000183">
    <property type="protein sequence ID" value="ESS65866.1"/>
    <property type="molecule type" value="Genomic_DNA"/>
</dbReference>
<feature type="compositionally biased region" description="Polar residues" evidence="1">
    <location>
        <begin position="99"/>
        <end position="108"/>
    </location>
</feature>
<evidence type="ECO:0000313" key="3">
    <source>
        <dbReference type="EMBL" id="ESS65866.1"/>
    </source>
</evidence>
<reference evidence="3 4" key="1">
    <citation type="journal article" date="2013" name="Genome Announc.">
        <title>Draft Genome Sequence of the Methanotrophic Gammaproteobacterium Methyloglobulus morosus DSM 22980 Strain KoM1.</title>
        <authorList>
            <person name="Poehlein A."/>
            <person name="Deutzmann J.S."/>
            <person name="Daniel R."/>
            <person name="Simeonova D.D."/>
        </authorList>
    </citation>
    <scope>NUCLEOTIDE SEQUENCE [LARGE SCALE GENOMIC DNA]</scope>
    <source>
        <strain evidence="3 4">KoM1</strain>
    </source>
</reference>
<evidence type="ECO:0000256" key="1">
    <source>
        <dbReference type="SAM" id="MobiDB-lite"/>
    </source>
</evidence>
<keyword evidence="4" id="KW-1185">Reference proteome</keyword>